<accession>A0A2S2E4Z5</accession>
<feature type="signal peptide" evidence="1">
    <location>
        <begin position="1"/>
        <end position="21"/>
    </location>
</feature>
<keyword evidence="4" id="KW-1185">Reference proteome</keyword>
<organism evidence="3 4">
    <name type="scientific">Saliniradius amylolyticus</name>
    <dbReference type="NCBI Taxonomy" id="2183582"/>
    <lineage>
        <taxon>Bacteria</taxon>
        <taxon>Pseudomonadati</taxon>
        <taxon>Pseudomonadota</taxon>
        <taxon>Gammaproteobacteria</taxon>
        <taxon>Alteromonadales</taxon>
        <taxon>Alteromonadaceae</taxon>
        <taxon>Saliniradius</taxon>
    </lineage>
</organism>
<protein>
    <recommendedName>
        <fullName evidence="2">Solute-binding protein family 3/N-terminal domain-containing protein</fullName>
    </recommendedName>
</protein>
<dbReference type="Proteomes" id="UP000245728">
    <property type="component" value="Chromosome"/>
</dbReference>
<dbReference type="AlphaFoldDB" id="A0A2S2E4Z5"/>
<sequence>MFHYTLAFFFITLIMTGSAKSAEQQLNLYTEHFPPYNYLENEAVVGINTEVVLALCERSGIQCQIRLYPWKRALHMALNDPSGAVFSTSRTSERLDEFQWVGPLSNSKSCFYKLKQRTDIVVHRREDLLNYTLGIVRNDVYQYILNDWGFETGKQLLVYADKHQDIRAFLGGRLDLIIGSRITLPRQLQGFDLSVEDLEAVFPIEDPRLQGNYLALNNSISPSAVRRLQRSLDRLRQDKTLNNIVRRYIEPVDADRPCLVRETG</sequence>
<dbReference type="InterPro" id="IPR001638">
    <property type="entry name" value="Solute-binding_3/MltF_N"/>
</dbReference>
<dbReference type="Gene3D" id="3.40.190.10">
    <property type="entry name" value="Periplasmic binding protein-like II"/>
    <property type="match status" value="2"/>
</dbReference>
<reference evidence="3 4" key="1">
    <citation type="submission" date="2018-05" db="EMBL/GenBank/DDBJ databases">
        <title>Salinimonas sp. HMF8227 Genome sequencing and assembly.</title>
        <authorList>
            <person name="Kang H."/>
            <person name="Kang J."/>
            <person name="Cha I."/>
            <person name="Kim H."/>
            <person name="Joh K."/>
        </authorList>
    </citation>
    <scope>NUCLEOTIDE SEQUENCE [LARGE SCALE GENOMIC DNA]</scope>
    <source>
        <strain evidence="3 4">HMF8227</strain>
    </source>
</reference>
<dbReference type="EMBL" id="CP029347">
    <property type="protein sequence ID" value="AWL12728.1"/>
    <property type="molecule type" value="Genomic_DNA"/>
</dbReference>
<dbReference type="OrthoDB" id="8587856at2"/>
<evidence type="ECO:0000259" key="2">
    <source>
        <dbReference type="Pfam" id="PF00497"/>
    </source>
</evidence>
<evidence type="ECO:0000256" key="1">
    <source>
        <dbReference type="SAM" id="SignalP"/>
    </source>
</evidence>
<feature type="chain" id="PRO_5015571550" description="Solute-binding protein family 3/N-terminal domain-containing protein" evidence="1">
    <location>
        <begin position="22"/>
        <end position="264"/>
    </location>
</feature>
<dbReference type="SUPFAM" id="SSF53850">
    <property type="entry name" value="Periplasmic binding protein-like II"/>
    <property type="match status" value="1"/>
</dbReference>
<dbReference type="RefSeq" id="WP_109340276.1">
    <property type="nucleotide sequence ID" value="NZ_CP029347.1"/>
</dbReference>
<proteinExistence type="predicted"/>
<dbReference type="KEGG" id="salh:HMF8227_02275"/>
<evidence type="ECO:0000313" key="3">
    <source>
        <dbReference type="EMBL" id="AWL12728.1"/>
    </source>
</evidence>
<dbReference type="Pfam" id="PF00497">
    <property type="entry name" value="SBP_bac_3"/>
    <property type="match status" value="1"/>
</dbReference>
<dbReference type="PANTHER" id="PTHR38834">
    <property type="entry name" value="PERIPLASMIC SUBSTRATE BINDING PROTEIN FAMILY 3"/>
    <property type="match status" value="1"/>
</dbReference>
<name>A0A2S2E4Z5_9ALTE</name>
<feature type="domain" description="Solute-binding protein family 3/N-terminal" evidence="2">
    <location>
        <begin position="30"/>
        <end position="250"/>
    </location>
</feature>
<keyword evidence="1" id="KW-0732">Signal</keyword>
<evidence type="ECO:0000313" key="4">
    <source>
        <dbReference type="Proteomes" id="UP000245728"/>
    </source>
</evidence>
<gene>
    <name evidence="3" type="ORF">HMF8227_02275</name>
</gene>
<dbReference type="PANTHER" id="PTHR38834:SF3">
    <property type="entry name" value="SOLUTE-BINDING PROTEIN FAMILY 3_N-TERMINAL DOMAIN-CONTAINING PROTEIN"/>
    <property type="match status" value="1"/>
</dbReference>